<protein>
    <submittedName>
        <fullName evidence="16">Nuclear receptor domain-containing protein</fullName>
    </submittedName>
</protein>
<evidence type="ECO:0000256" key="11">
    <source>
        <dbReference type="ARBA" id="ARBA00037512"/>
    </source>
</evidence>
<comment type="function">
    <text evidence="11">Orphan nuclear receptor.</text>
</comment>
<evidence type="ECO:0000256" key="10">
    <source>
        <dbReference type="ARBA" id="ARBA00023242"/>
    </source>
</evidence>
<dbReference type="STRING" id="451379.A0A158R411"/>
<dbReference type="Proteomes" id="UP000046393">
    <property type="component" value="Unplaced"/>
</dbReference>
<keyword evidence="8 12" id="KW-0804">Transcription</keyword>
<dbReference type="GO" id="GO:0003700">
    <property type="term" value="F:DNA-binding transcription factor activity"/>
    <property type="evidence" value="ECO:0007669"/>
    <property type="project" value="InterPro"/>
</dbReference>
<dbReference type="InterPro" id="IPR049636">
    <property type="entry name" value="HNF4-like_DBD"/>
</dbReference>
<dbReference type="WBParaSite" id="SMUV_0000212701-mRNA-1">
    <property type="protein sequence ID" value="SMUV_0000212701-mRNA-1"/>
    <property type="gene ID" value="SMUV_0000212701"/>
</dbReference>
<keyword evidence="3 12" id="KW-0479">Metal-binding</keyword>
<proteinExistence type="inferred from homology"/>
<dbReference type="PRINTS" id="PR00398">
    <property type="entry name" value="STRDHORMONER"/>
</dbReference>
<dbReference type="GO" id="GO:0005634">
    <property type="term" value="C:nucleus"/>
    <property type="evidence" value="ECO:0007669"/>
    <property type="project" value="UniProtKB-SubCell"/>
</dbReference>
<dbReference type="PROSITE" id="PS51843">
    <property type="entry name" value="NR_LBD"/>
    <property type="match status" value="1"/>
</dbReference>
<evidence type="ECO:0000256" key="8">
    <source>
        <dbReference type="ARBA" id="ARBA00023163"/>
    </source>
</evidence>
<dbReference type="PROSITE" id="PS51030">
    <property type="entry name" value="NUCLEAR_REC_DBD_2"/>
    <property type="match status" value="1"/>
</dbReference>
<evidence type="ECO:0000313" key="15">
    <source>
        <dbReference type="Proteomes" id="UP000046393"/>
    </source>
</evidence>
<dbReference type="PANTHER" id="PTHR47519:SF3">
    <property type="entry name" value="NUCLEAR HORMONE RECEPTOR FAMILY MEMBER NHR-5"/>
    <property type="match status" value="1"/>
</dbReference>
<comment type="similarity">
    <text evidence="2 12">Belongs to the nuclear hormone receptor family.</text>
</comment>
<evidence type="ECO:0000256" key="9">
    <source>
        <dbReference type="ARBA" id="ARBA00023170"/>
    </source>
</evidence>
<evidence type="ECO:0000256" key="4">
    <source>
        <dbReference type="ARBA" id="ARBA00022771"/>
    </source>
</evidence>
<sequence>MSSLSYSEPTTSSDYDNANGCCRVCGEAQASMHYGVMTCYGCKGFFRRALKRANTYRCKNDQHCKIDKHVRNACRFCRLKRCLMVGMDPTAVRPDRDFTGPHHTTSKKLSVIKKQKPNVSTDSDNPTEWMKRLPLEIRTTLLTLLNIEAKVIKGDTKLKPFELYPLPVSTLRELIEDPMKLKGHRSEMRYEPYTMTKSEELVLIAYRRLIAAVDWVNQMAELTNGFSLDDKVALIKNCFAPLLVFNCAVRTADVTNDPNVLCLCNFSFVPRNTAKAYKDSYHLENGLVGRALDDLVTPLRNLRLLPEEIVCLNATIILNPHIKELSPEGSQKVINLRNKVQDTFYCVIKETKGVDQANVHYGNRLLILPVVTEIAITLCENLQFAQTFSSLGRSSLLTNIYGEFPVEEFPPTIVTNAISGTSQHSKPETTTQVKTYTDKMTQTSYSKDNLKDTQLHFVLSPKNEIIMLLRRKDGKWNVNDTDTSQMSEVIV</sequence>
<keyword evidence="4 12" id="KW-0863">Zinc-finger</keyword>
<dbReference type="SMART" id="SM00399">
    <property type="entry name" value="ZnF_C4"/>
    <property type="match status" value="1"/>
</dbReference>
<evidence type="ECO:0000259" key="14">
    <source>
        <dbReference type="PROSITE" id="PS51843"/>
    </source>
</evidence>
<evidence type="ECO:0000256" key="3">
    <source>
        <dbReference type="ARBA" id="ARBA00022723"/>
    </source>
</evidence>
<evidence type="ECO:0000256" key="7">
    <source>
        <dbReference type="ARBA" id="ARBA00023125"/>
    </source>
</evidence>
<organism evidence="15 16">
    <name type="scientific">Syphacia muris</name>
    <dbReference type="NCBI Taxonomy" id="451379"/>
    <lineage>
        <taxon>Eukaryota</taxon>
        <taxon>Metazoa</taxon>
        <taxon>Ecdysozoa</taxon>
        <taxon>Nematoda</taxon>
        <taxon>Chromadorea</taxon>
        <taxon>Rhabditida</taxon>
        <taxon>Spirurina</taxon>
        <taxon>Oxyuridomorpha</taxon>
        <taxon>Oxyuroidea</taxon>
        <taxon>Oxyuridae</taxon>
        <taxon>Syphacia</taxon>
    </lineage>
</organism>
<accession>A0A158R411</accession>
<name>A0A158R411_9BILA</name>
<dbReference type="AlphaFoldDB" id="A0A158R411"/>
<keyword evidence="15" id="KW-1185">Reference proteome</keyword>
<evidence type="ECO:0000256" key="1">
    <source>
        <dbReference type="ARBA" id="ARBA00004123"/>
    </source>
</evidence>
<evidence type="ECO:0000256" key="2">
    <source>
        <dbReference type="ARBA" id="ARBA00005993"/>
    </source>
</evidence>
<keyword evidence="9 12" id="KW-0675">Receptor</keyword>
<dbReference type="GO" id="GO:0008270">
    <property type="term" value="F:zinc ion binding"/>
    <property type="evidence" value="ECO:0007669"/>
    <property type="project" value="UniProtKB-KW"/>
</dbReference>
<dbReference type="SMART" id="SM00430">
    <property type="entry name" value="HOLI"/>
    <property type="match status" value="1"/>
</dbReference>
<feature type="domain" description="NR LBD" evidence="14">
    <location>
        <begin position="170"/>
        <end position="404"/>
    </location>
</feature>
<dbReference type="InterPro" id="IPR001628">
    <property type="entry name" value="Znf_hrmn_rcpt"/>
</dbReference>
<feature type="domain" description="Nuclear receptor" evidence="13">
    <location>
        <begin position="19"/>
        <end position="94"/>
    </location>
</feature>
<dbReference type="PRINTS" id="PR00047">
    <property type="entry name" value="STROIDFINGER"/>
</dbReference>
<dbReference type="PANTHER" id="PTHR47519">
    <property type="entry name" value="NUCLEAR HORMONE RECEPTOR FAMILY MEMBER NHR-31-RELATED"/>
    <property type="match status" value="1"/>
</dbReference>
<evidence type="ECO:0000256" key="6">
    <source>
        <dbReference type="ARBA" id="ARBA00023015"/>
    </source>
</evidence>
<dbReference type="PROSITE" id="PS00031">
    <property type="entry name" value="NUCLEAR_REC_DBD_1"/>
    <property type="match status" value="1"/>
</dbReference>
<dbReference type="Pfam" id="PF00105">
    <property type="entry name" value="zf-C4"/>
    <property type="match status" value="1"/>
</dbReference>
<keyword evidence="6 12" id="KW-0805">Transcription regulation</keyword>
<evidence type="ECO:0000256" key="12">
    <source>
        <dbReference type="RuleBase" id="RU004334"/>
    </source>
</evidence>
<reference evidence="16" key="1">
    <citation type="submission" date="2016-04" db="UniProtKB">
        <authorList>
            <consortium name="WormBaseParasite"/>
        </authorList>
    </citation>
    <scope>IDENTIFICATION</scope>
</reference>
<dbReference type="Gene3D" id="1.10.565.10">
    <property type="entry name" value="Retinoid X Receptor"/>
    <property type="match status" value="1"/>
</dbReference>
<dbReference type="InterPro" id="IPR013088">
    <property type="entry name" value="Znf_NHR/GATA"/>
</dbReference>
<dbReference type="CDD" id="cd06960">
    <property type="entry name" value="NR_DBD_HNF4A"/>
    <property type="match status" value="1"/>
</dbReference>
<dbReference type="InterPro" id="IPR000536">
    <property type="entry name" value="Nucl_hrmn_rcpt_lig-bd"/>
</dbReference>
<dbReference type="FunFam" id="3.30.50.10:FF:000030">
    <property type="entry name" value="Nuclear Hormone Receptor family"/>
    <property type="match status" value="1"/>
</dbReference>
<dbReference type="Pfam" id="PF00104">
    <property type="entry name" value="Hormone_recep"/>
    <property type="match status" value="1"/>
</dbReference>
<dbReference type="GO" id="GO:0000978">
    <property type="term" value="F:RNA polymerase II cis-regulatory region sequence-specific DNA binding"/>
    <property type="evidence" value="ECO:0007669"/>
    <property type="project" value="InterPro"/>
</dbReference>
<comment type="subcellular location">
    <subcellularLocation>
        <location evidence="1 12">Nucleus</location>
    </subcellularLocation>
</comment>
<keyword evidence="5 12" id="KW-0862">Zinc</keyword>
<evidence type="ECO:0000256" key="5">
    <source>
        <dbReference type="ARBA" id="ARBA00022833"/>
    </source>
</evidence>
<evidence type="ECO:0000259" key="13">
    <source>
        <dbReference type="PROSITE" id="PS51030"/>
    </source>
</evidence>
<keyword evidence="10 12" id="KW-0539">Nucleus</keyword>
<dbReference type="Gene3D" id="3.30.50.10">
    <property type="entry name" value="Erythroid Transcription Factor GATA-1, subunit A"/>
    <property type="match status" value="1"/>
</dbReference>
<dbReference type="InterPro" id="IPR001723">
    <property type="entry name" value="Nuclear_hrmn_rcpt"/>
</dbReference>
<evidence type="ECO:0000313" key="16">
    <source>
        <dbReference type="WBParaSite" id="SMUV_0000212701-mRNA-1"/>
    </source>
</evidence>
<dbReference type="SUPFAM" id="SSF57716">
    <property type="entry name" value="Glucocorticoid receptor-like (DNA-binding domain)"/>
    <property type="match status" value="1"/>
</dbReference>
<dbReference type="InterPro" id="IPR052496">
    <property type="entry name" value="Orphan_Nuclear_Rcpt"/>
</dbReference>
<keyword evidence="7 12" id="KW-0238">DNA-binding</keyword>
<dbReference type="InterPro" id="IPR035500">
    <property type="entry name" value="NHR-like_dom_sf"/>
</dbReference>
<dbReference type="SUPFAM" id="SSF48508">
    <property type="entry name" value="Nuclear receptor ligand-binding domain"/>
    <property type="match status" value="1"/>
</dbReference>